<dbReference type="InterPro" id="IPR008422">
    <property type="entry name" value="KN_HD"/>
</dbReference>
<dbReference type="Pfam" id="PF05920">
    <property type="entry name" value="Homeobox_KN"/>
    <property type="match status" value="1"/>
</dbReference>
<feature type="non-terminal residue" evidence="6">
    <location>
        <position position="1"/>
    </location>
</feature>
<keyword evidence="7" id="KW-1185">Reference proteome</keyword>
<proteinExistence type="predicted"/>
<accession>A0A9P4LTF5</accession>
<dbReference type="PANTHER" id="PTHR11850">
    <property type="entry name" value="HOMEOBOX PROTEIN TRANSCRIPTION FACTORS"/>
    <property type="match status" value="1"/>
</dbReference>
<evidence type="ECO:0000259" key="5">
    <source>
        <dbReference type="PROSITE" id="PS50071"/>
    </source>
</evidence>
<dbReference type="Proteomes" id="UP000799776">
    <property type="component" value="Unassembled WGS sequence"/>
</dbReference>
<dbReference type="SUPFAM" id="SSF46689">
    <property type="entry name" value="Homeodomain-like"/>
    <property type="match status" value="1"/>
</dbReference>
<dbReference type="GO" id="GO:0006355">
    <property type="term" value="P:regulation of DNA-templated transcription"/>
    <property type="evidence" value="ECO:0007669"/>
    <property type="project" value="InterPro"/>
</dbReference>
<keyword evidence="2 4" id="KW-0371">Homeobox</keyword>
<keyword evidence="1 4" id="KW-0238">DNA-binding</keyword>
<evidence type="ECO:0000256" key="3">
    <source>
        <dbReference type="ARBA" id="ARBA00023242"/>
    </source>
</evidence>
<evidence type="ECO:0000313" key="6">
    <source>
        <dbReference type="EMBL" id="KAF2085500.1"/>
    </source>
</evidence>
<dbReference type="InterPro" id="IPR050224">
    <property type="entry name" value="TALE_homeobox"/>
</dbReference>
<keyword evidence="3 4" id="KW-0539">Nucleus</keyword>
<dbReference type="InterPro" id="IPR009057">
    <property type="entry name" value="Homeodomain-like_sf"/>
</dbReference>
<dbReference type="Gene3D" id="1.10.10.60">
    <property type="entry name" value="Homeodomain-like"/>
    <property type="match status" value="1"/>
</dbReference>
<evidence type="ECO:0000313" key="7">
    <source>
        <dbReference type="Proteomes" id="UP000799776"/>
    </source>
</evidence>
<protein>
    <recommendedName>
        <fullName evidence="5">Homeobox domain-containing protein</fullName>
    </recommendedName>
</protein>
<dbReference type="SMART" id="SM00389">
    <property type="entry name" value="HOX"/>
    <property type="match status" value="1"/>
</dbReference>
<dbReference type="AlphaFoldDB" id="A0A9P4LTF5"/>
<sequence length="55" mass="6490">RRGNLPKEATTVLKQWFEDHKDSPYPSEDEKTALCERTGLSLNQVSNWFINARRR</sequence>
<reference evidence="6" key="1">
    <citation type="journal article" date="2020" name="Stud. Mycol.">
        <title>101 Dothideomycetes genomes: a test case for predicting lifestyles and emergence of pathogens.</title>
        <authorList>
            <person name="Haridas S."/>
            <person name="Albert R."/>
            <person name="Binder M."/>
            <person name="Bloem J."/>
            <person name="Labutti K."/>
            <person name="Salamov A."/>
            <person name="Andreopoulos B."/>
            <person name="Baker S."/>
            <person name="Barry K."/>
            <person name="Bills G."/>
            <person name="Bluhm B."/>
            <person name="Cannon C."/>
            <person name="Castanera R."/>
            <person name="Culley D."/>
            <person name="Daum C."/>
            <person name="Ezra D."/>
            <person name="Gonzalez J."/>
            <person name="Henrissat B."/>
            <person name="Kuo A."/>
            <person name="Liang C."/>
            <person name="Lipzen A."/>
            <person name="Lutzoni F."/>
            <person name="Magnuson J."/>
            <person name="Mondo S."/>
            <person name="Nolan M."/>
            <person name="Ohm R."/>
            <person name="Pangilinan J."/>
            <person name="Park H.-J."/>
            <person name="Ramirez L."/>
            <person name="Alfaro M."/>
            <person name="Sun H."/>
            <person name="Tritt A."/>
            <person name="Yoshinaga Y."/>
            <person name="Zwiers L.-H."/>
            <person name="Turgeon B."/>
            <person name="Goodwin S."/>
            <person name="Spatafora J."/>
            <person name="Crous P."/>
            <person name="Grigoriev I."/>
        </authorList>
    </citation>
    <scope>NUCLEOTIDE SEQUENCE</scope>
    <source>
        <strain evidence="6">CBS 121410</strain>
    </source>
</reference>
<evidence type="ECO:0000256" key="2">
    <source>
        <dbReference type="ARBA" id="ARBA00023155"/>
    </source>
</evidence>
<dbReference type="PROSITE" id="PS50071">
    <property type="entry name" value="HOMEOBOX_2"/>
    <property type="match status" value="1"/>
</dbReference>
<comment type="subcellular location">
    <subcellularLocation>
        <location evidence="4">Nucleus</location>
    </subcellularLocation>
</comment>
<feature type="non-terminal residue" evidence="6">
    <location>
        <position position="55"/>
    </location>
</feature>
<dbReference type="InterPro" id="IPR001356">
    <property type="entry name" value="HD"/>
</dbReference>
<dbReference type="EMBL" id="ML978730">
    <property type="protein sequence ID" value="KAF2085500.1"/>
    <property type="molecule type" value="Genomic_DNA"/>
</dbReference>
<gene>
    <name evidence="6" type="ORF">K490DRAFT_9415</name>
</gene>
<comment type="caution">
    <text evidence="6">The sequence shown here is derived from an EMBL/GenBank/DDBJ whole genome shotgun (WGS) entry which is preliminary data.</text>
</comment>
<dbReference type="OrthoDB" id="10056939at2759"/>
<organism evidence="6 7">
    <name type="scientific">Saccharata proteae CBS 121410</name>
    <dbReference type="NCBI Taxonomy" id="1314787"/>
    <lineage>
        <taxon>Eukaryota</taxon>
        <taxon>Fungi</taxon>
        <taxon>Dikarya</taxon>
        <taxon>Ascomycota</taxon>
        <taxon>Pezizomycotina</taxon>
        <taxon>Dothideomycetes</taxon>
        <taxon>Dothideomycetes incertae sedis</taxon>
        <taxon>Botryosphaeriales</taxon>
        <taxon>Saccharataceae</taxon>
        <taxon>Saccharata</taxon>
    </lineage>
</organism>
<dbReference type="CDD" id="cd00086">
    <property type="entry name" value="homeodomain"/>
    <property type="match status" value="1"/>
</dbReference>
<dbReference type="GO" id="GO:0005634">
    <property type="term" value="C:nucleus"/>
    <property type="evidence" value="ECO:0007669"/>
    <property type="project" value="UniProtKB-SubCell"/>
</dbReference>
<dbReference type="GO" id="GO:0003677">
    <property type="term" value="F:DNA binding"/>
    <property type="evidence" value="ECO:0007669"/>
    <property type="project" value="UniProtKB-UniRule"/>
</dbReference>
<evidence type="ECO:0000256" key="1">
    <source>
        <dbReference type="ARBA" id="ARBA00023125"/>
    </source>
</evidence>
<feature type="domain" description="Homeobox" evidence="5">
    <location>
        <begin position="1"/>
        <end position="55"/>
    </location>
</feature>
<evidence type="ECO:0000256" key="4">
    <source>
        <dbReference type="PROSITE-ProRule" id="PRU00108"/>
    </source>
</evidence>
<name>A0A9P4LTF5_9PEZI</name>